<dbReference type="EMBL" id="CP087164">
    <property type="protein sequence ID" value="UGS35638.1"/>
    <property type="molecule type" value="Genomic_DNA"/>
</dbReference>
<keyword evidence="2" id="KW-0732">Signal</keyword>
<feature type="coiled-coil region" evidence="1">
    <location>
        <begin position="35"/>
        <end position="69"/>
    </location>
</feature>
<keyword evidence="4" id="KW-1185">Reference proteome</keyword>
<protein>
    <recommendedName>
        <fullName evidence="5">Lipoprotein</fullName>
    </recommendedName>
</protein>
<reference evidence="3" key="1">
    <citation type="journal article" date="2022" name="Int. J. Syst. Evol. Microbiol.">
        <title>Pseudomonas aegrilactucae sp. nov. and Pseudomonas morbosilactucae sp. nov., pathogens causing bacterial rot of lettuce in Japan.</title>
        <authorList>
            <person name="Sawada H."/>
            <person name="Fujikawa T."/>
            <person name="Satou M."/>
        </authorList>
    </citation>
    <scope>NUCLEOTIDE SEQUENCE</scope>
    <source>
        <strain evidence="3">0166_1</strain>
    </source>
</reference>
<dbReference type="AlphaFoldDB" id="A0A9E7C0Q6"/>
<evidence type="ECO:0000313" key="4">
    <source>
        <dbReference type="Proteomes" id="UP001162834"/>
    </source>
</evidence>
<organism evidence="3 4">
    <name type="scientific">Capillimicrobium parvum</name>
    <dbReference type="NCBI Taxonomy" id="2884022"/>
    <lineage>
        <taxon>Bacteria</taxon>
        <taxon>Bacillati</taxon>
        <taxon>Actinomycetota</taxon>
        <taxon>Thermoleophilia</taxon>
        <taxon>Solirubrobacterales</taxon>
        <taxon>Capillimicrobiaceae</taxon>
        <taxon>Capillimicrobium</taxon>
    </lineage>
</organism>
<accession>A0A9E7C0Q6</accession>
<sequence>MAVLIVSVLLCGGALSACGTDKEAQQRTQEIEAAAKRKAQQAAAERRAKKKAEAEARNLVESCEHAMGEFQDSISELDSRLNVGLSYDEYTDKLGDVQVTYDQVDYDELDDNPRCLSGVGVPLESALNQYLKAANIWSDCFDDVSCSNDSIQGSLQLRWAKASAKIRAAKNGMDDLGTPRSGTS</sequence>
<feature type="chain" id="PRO_5038411139" description="Lipoprotein" evidence="2">
    <location>
        <begin position="20"/>
        <end position="184"/>
    </location>
</feature>
<keyword evidence="1" id="KW-0175">Coiled coil</keyword>
<gene>
    <name evidence="3" type="ORF">DSM104329_02033</name>
</gene>
<name>A0A9E7C0Q6_9ACTN</name>
<proteinExistence type="predicted"/>
<evidence type="ECO:0000313" key="3">
    <source>
        <dbReference type="EMBL" id="UGS35638.1"/>
    </source>
</evidence>
<dbReference type="KEGG" id="sbae:DSM104329_02033"/>
<evidence type="ECO:0000256" key="1">
    <source>
        <dbReference type="SAM" id="Coils"/>
    </source>
</evidence>
<dbReference type="Proteomes" id="UP001162834">
    <property type="component" value="Chromosome"/>
</dbReference>
<feature type="signal peptide" evidence="2">
    <location>
        <begin position="1"/>
        <end position="19"/>
    </location>
</feature>
<evidence type="ECO:0000256" key="2">
    <source>
        <dbReference type="SAM" id="SignalP"/>
    </source>
</evidence>
<evidence type="ECO:0008006" key="5">
    <source>
        <dbReference type="Google" id="ProtNLM"/>
    </source>
</evidence>